<dbReference type="Pfam" id="PF01520">
    <property type="entry name" value="Amidase_3"/>
    <property type="match status" value="1"/>
</dbReference>
<dbReference type="FunFam" id="3.40.630.40:FF:000005">
    <property type="entry name" value="N-acetylmuramoyl-L-alanine amidase (AmiA)"/>
    <property type="match status" value="1"/>
</dbReference>
<dbReference type="Proteomes" id="UP000552241">
    <property type="component" value="Unassembled WGS sequence"/>
</dbReference>
<dbReference type="PANTHER" id="PTHR30404">
    <property type="entry name" value="N-ACETYLMURAMOYL-L-ALANINE AMIDASE"/>
    <property type="match status" value="1"/>
</dbReference>
<gene>
    <name evidence="5" type="ORF">HU137_01580</name>
</gene>
<dbReference type="CDD" id="cd02696">
    <property type="entry name" value="MurNAc-LAA"/>
    <property type="match status" value="1"/>
</dbReference>
<keyword evidence="3" id="KW-0378">Hydrolase</keyword>
<dbReference type="Gene3D" id="3.40.630.40">
    <property type="entry name" value="Zn-dependent exopeptidases"/>
    <property type="match status" value="1"/>
</dbReference>
<evidence type="ECO:0000256" key="2">
    <source>
        <dbReference type="ARBA" id="ARBA00011901"/>
    </source>
</evidence>
<feature type="domain" description="MurNAc-LAA" evidence="4">
    <location>
        <begin position="93"/>
        <end position="249"/>
    </location>
</feature>
<keyword evidence="6" id="KW-1185">Reference proteome</keyword>
<reference evidence="5 6" key="1">
    <citation type="submission" date="2020-07" db="EMBL/GenBank/DDBJ databases">
        <title>Moheibacter lacus sp. nov., a member of the family Flavobacteriaceae isolated from freshwater lake sediment.</title>
        <authorList>
            <person name="Liu Y."/>
        </authorList>
    </citation>
    <scope>NUCLEOTIDE SEQUENCE [LARGE SCALE GENOMIC DNA]</scope>
    <source>
        <strain evidence="5 6">BDHS18</strain>
    </source>
</reference>
<evidence type="ECO:0000256" key="1">
    <source>
        <dbReference type="ARBA" id="ARBA00001561"/>
    </source>
</evidence>
<name>A0A838ZLN4_9FLAO</name>
<dbReference type="SMART" id="SM00646">
    <property type="entry name" value="Ami_3"/>
    <property type="match status" value="1"/>
</dbReference>
<evidence type="ECO:0000259" key="4">
    <source>
        <dbReference type="SMART" id="SM00646"/>
    </source>
</evidence>
<dbReference type="EC" id="3.5.1.28" evidence="2"/>
<dbReference type="AlphaFoldDB" id="A0A838ZLN4"/>
<protein>
    <recommendedName>
        <fullName evidence="2">N-acetylmuramoyl-L-alanine amidase</fullName>
        <ecNumber evidence="2">3.5.1.28</ecNumber>
    </recommendedName>
</protein>
<dbReference type="SUPFAM" id="SSF53187">
    <property type="entry name" value="Zn-dependent exopeptidases"/>
    <property type="match status" value="1"/>
</dbReference>
<comment type="catalytic activity">
    <reaction evidence="1">
        <text>Hydrolyzes the link between N-acetylmuramoyl residues and L-amino acid residues in certain cell-wall glycopeptides.</text>
        <dbReference type="EC" id="3.5.1.28"/>
    </reaction>
</comment>
<sequence>MRLTRINKQILLSFLLTLFLGVSINAQKKSFTIVIDAGHGGKDSGARGVVEDEKHIVLDVSLRLGKMIEKEFKDVQVVYTRKTDVFLELWERTQIANHHHANLFVSIHCNSATNRSAYGTETFVMGLSRSNETMDVAKRENSVILLEDNQEKYQKFDPNDPEAVIAFEIMFSAFKDQSLDYARLVEEEFVKNGRSSRGVKQSNFHVLRTNGSPAVLVELGFISNQDEGNFLGSELGKRKATESLFEAFKKFKKEYDRKNGITGEEEVKPKEVEKPVAGKTFKIQILVSKNKYGPSAKQLNGLTGVEVVQFGDVFKYYYGNTNLASERDDLLAYAIRKGFKDAFVAEFINNEKLEGNQNYRIQFLASNKKYRDRDNKFGGLKNVLRVKQGNMHLYFYGSTKTYEQAQKDLKLAQDKGFKSAIIVTFDGEKLIDESAKK</sequence>
<dbReference type="EMBL" id="JACDZE010000001">
    <property type="protein sequence ID" value="MBA5628456.1"/>
    <property type="molecule type" value="Genomic_DNA"/>
</dbReference>
<comment type="caution">
    <text evidence="5">The sequence shown here is derived from an EMBL/GenBank/DDBJ whole genome shotgun (WGS) entry which is preliminary data.</text>
</comment>
<dbReference type="InterPro" id="IPR002508">
    <property type="entry name" value="MurNAc-LAA_cat"/>
</dbReference>
<proteinExistence type="predicted"/>
<dbReference type="RefSeq" id="WP_182042055.1">
    <property type="nucleotide sequence ID" value="NZ_JACDZE010000001.1"/>
</dbReference>
<dbReference type="InterPro" id="IPR050695">
    <property type="entry name" value="N-acetylmuramoyl_amidase_3"/>
</dbReference>
<organism evidence="5 6">
    <name type="scientific">Moheibacter lacus</name>
    <dbReference type="NCBI Taxonomy" id="2745851"/>
    <lineage>
        <taxon>Bacteria</taxon>
        <taxon>Pseudomonadati</taxon>
        <taxon>Bacteroidota</taxon>
        <taxon>Flavobacteriia</taxon>
        <taxon>Flavobacteriales</taxon>
        <taxon>Weeksellaceae</taxon>
        <taxon>Moheibacter</taxon>
    </lineage>
</organism>
<dbReference type="GO" id="GO:0008745">
    <property type="term" value="F:N-acetylmuramoyl-L-alanine amidase activity"/>
    <property type="evidence" value="ECO:0007669"/>
    <property type="project" value="UniProtKB-EC"/>
</dbReference>
<dbReference type="PANTHER" id="PTHR30404:SF0">
    <property type="entry name" value="N-ACETYLMURAMOYL-L-ALANINE AMIDASE AMIC"/>
    <property type="match status" value="1"/>
</dbReference>
<accession>A0A838ZLN4</accession>
<dbReference type="GO" id="GO:0030288">
    <property type="term" value="C:outer membrane-bounded periplasmic space"/>
    <property type="evidence" value="ECO:0007669"/>
    <property type="project" value="TreeGrafter"/>
</dbReference>
<evidence type="ECO:0000313" key="5">
    <source>
        <dbReference type="EMBL" id="MBA5628456.1"/>
    </source>
</evidence>
<evidence type="ECO:0000256" key="3">
    <source>
        <dbReference type="ARBA" id="ARBA00022801"/>
    </source>
</evidence>
<dbReference type="GO" id="GO:0009253">
    <property type="term" value="P:peptidoglycan catabolic process"/>
    <property type="evidence" value="ECO:0007669"/>
    <property type="project" value="InterPro"/>
</dbReference>
<evidence type="ECO:0000313" key="6">
    <source>
        <dbReference type="Proteomes" id="UP000552241"/>
    </source>
</evidence>